<dbReference type="AlphaFoldDB" id="K9WMC9"/>
<dbReference type="HOGENOM" id="CLU_152503_0_0_3"/>
<keyword evidence="2" id="KW-1185">Reference proteome</keyword>
<sequence>MVCVAAGFNLSAIGSPIHLINPIPMRKSKATEALRVATDVAAIRAALHKRGYTIRKQPKQAAWAISVTPNECYLLTYQPAPISAWVLHPQSNEPNRQTLLTLIQNTLAKQPKTTISKVS</sequence>
<proteinExistence type="predicted"/>
<dbReference type="STRING" id="1173027.Mic7113_5024"/>
<dbReference type="eggNOG" id="ENOG5033I9B">
    <property type="taxonomic scope" value="Bacteria"/>
</dbReference>
<evidence type="ECO:0000313" key="1">
    <source>
        <dbReference type="EMBL" id="AFZ20682.1"/>
    </source>
</evidence>
<dbReference type="Proteomes" id="UP000010471">
    <property type="component" value="Chromosome"/>
</dbReference>
<evidence type="ECO:0000313" key="2">
    <source>
        <dbReference type="Proteomes" id="UP000010471"/>
    </source>
</evidence>
<name>K9WMC9_9CYAN</name>
<accession>K9WMC9</accession>
<dbReference type="KEGG" id="mic:Mic7113_5024"/>
<dbReference type="EMBL" id="CP003630">
    <property type="protein sequence ID" value="AFZ20682.1"/>
    <property type="molecule type" value="Genomic_DNA"/>
</dbReference>
<reference evidence="1 2" key="1">
    <citation type="submission" date="2012-06" db="EMBL/GenBank/DDBJ databases">
        <title>Finished chromosome of genome of Microcoleus sp. PCC 7113.</title>
        <authorList>
            <consortium name="US DOE Joint Genome Institute"/>
            <person name="Gugger M."/>
            <person name="Coursin T."/>
            <person name="Rippka R."/>
            <person name="Tandeau De Marsac N."/>
            <person name="Huntemann M."/>
            <person name="Wei C.-L."/>
            <person name="Han J."/>
            <person name="Detter J.C."/>
            <person name="Han C."/>
            <person name="Tapia R."/>
            <person name="Chen A."/>
            <person name="Kyrpides N."/>
            <person name="Mavromatis K."/>
            <person name="Markowitz V."/>
            <person name="Szeto E."/>
            <person name="Ivanova N."/>
            <person name="Pagani I."/>
            <person name="Pati A."/>
            <person name="Goodwin L."/>
            <person name="Nordberg H.P."/>
            <person name="Cantor M.N."/>
            <person name="Hua S.X."/>
            <person name="Woyke T."/>
            <person name="Kerfeld C.A."/>
        </authorList>
    </citation>
    <scope>NUCLEOTIDE SEQUENCE [LARGE SCALE GENOMIC DNA]</scope>
    <source>
        <strain evidence="1 2">PCC 7113</strain>
    </source>
</reference>
<protein>
    <submittedName>
        <fullName evidence="1">Uncharacterized protein</fullName>
    </submittedName>
</protein>
<organism evidence="1 2">
    <name type="scientific">Allocoleopsis franciscana PCC 7113</name>
    <dbReference type="NCBI Taxonomy" id="1173027"/>
    <lineage>
        <taxon>Bacteria</taxon>
        <taxon>Bacillati</taxon>
        <taxon>Cyanobacteriota</taxon>
        <taxon>Cyanophyceae</taxon>
        <taxon>Coleofasciculales</taxon>
        <taxon>Coleofasciculaceae</taxon>
        <taxon>Allocoleopsis</taxon>
        <taxon>Allocoleopsis franciscana</taxon>
    </lineage>
</organism>
<gene>
    <name evidence="1" type="ORF">Mic7113_5024</name>
</gene>